<dbReference type="Proteomes" id="UP000769766">
    <property type="component" value="Unassembled WGS sequence"/>
</dbReference>
<organism evidence="3 4">
    <name type="scientific">Tectimicrobiota bacterium</name>
    <dbReference type="NCBI Taxonomy" id="2528274"/>
    <lineage>
        <taxon>Bacteria</taxon>
        <taxon>Pseudomonadati</taxon>
        <taxon>Nitrospinota/Tectimicrobiota group</taxon>
        <taxon>Candidatus Tectimicrobiota</taxon>
    </lineage>
</organism>
<protein>
    <submittedName>
        <fullName evidence="3">Acyl-CoA dehydrogenase</fullName>
    </submittedName>
</protein>
<dbReference type="InterPro" id="IPR009075">
    <property type="entry name" value="AcylCo_DH/oxidase_C"/>
</dbReference>
<comment type="caution">
    <text evidence="3">The sequence shown here is derived from an EMBL/GenBank/DDBJ whole genome shotgun (WGS) entry which is preliminary data.</text>
</comment>
<sequence>GMQVMGGYGYCMEYDMQRYFRDAKITTVSAGTSQMQRLIIARHMGL</sequence>
<dbReference type="PANTHER" id="PTHR43884">
    <property type="entry name" value="ACYL-COA DEHYDROGENASE"/>
    <property type="match status" value="1"/>
</dbReference>
<accession>A0A932CS96</accession>
<reference evidence="3" key="1">
    <citation type="submission" date="2020-07" db="EMBL/GenBank/DDBJ databases">
        <title>Huge and variable diversity of episymbiotic CPR bacteria and DPANN archaea in groundwater ecosystems.</title>
        <authorList>
            <person name="He C.Y."/>
            <person name="Keren R."/>
            <person name="Whittaker M."/>
            <person name="Farag I.F."/>
            <person name="Doudna J."/>
            <person name="Cate J.H.D."/>
            <person name="Banfield J.F."/>
        </authorList>
    </citation>
    <scope>NUCLEOTIDE SEQUENCE</scope>
    <source>
        <strain evidence="3">NC_groundwater_672_Ag_B-0.1um_62_36</strain>
    </source>
</reference>
<dbReference type="SUPFAM" id="SSF47203">
    <property type="entry name" value="Acyl-CoA dehydrogenase C-terminal domain-like"/>
    <property type="match status" value="1"/>
</dbReference>
<dbReference type="Gene3D" id="1.20.140.10">
    <property type="entry name" value="Butyryl-CoA Dehydrogenase, subunit A, domain 3"/>
    <property type="match status" value="1"/>
</dbReference>
<proteinExistence type="predicted"/>
<keyword evidence="1" id="KW-0285">Flavoprotein</keyword>
<feature type="domain" description="Acyl-CoA dehydrogenase/oxidase C-terminal" evidence="2">
    <location>
        <begin position="2"/>
        <end position="44"/>
    </location>
</feature>
<dbReference type="Pfam" id="PF00441">
    <property type="entry name" value="Acyl-CoA_dh_1"/>
    <property type="match status" value="1"/>
</dbReference>
<feature type="non-terminal residue" evidence="3">
    <location>
        <position position="1"/>
    </location>
</feature>
<dbReference type="GO" id="GO:0003995">
    <property type="term" value="F:acyl-CoA dehydrogenase activity"/>
    <property type="evidence" value="ECO:0007669"/>
    <property type="project" value="InterPro"/>
</dbReference>
<evidence type="ECO:0000259" key="2">
    <source>
        <dbReference type="Pfam" id="PF00441"/>
    </source>
</evidence>
<dbReference type="PANTHER" id="PTHR43884:SF12">
    <property type="entry name" value="ISOVALERYL-COA DEHYDROGENASE, MITOCHONDRIAL-RELATED"/>
    <property type="match status" value="1"/>
</dbReference>
<evidence type="ECO:0000313" key="4">
    <source>
        <dbReference type="Proteomes" id="UP000769766"/>
    </source>
</evidence>
<dbReference type="InterPro" id="IPR006089">
    <property type="entry name" value="Acyl-CoA_DH_CS"/>
</dbReference>
<evidence type="ECO:0000313" key="3">
    <source>
        <dbReference type="EMBL" id="MBI2877717.1"/>
    </source>
</evidence>
<gene>
    <name evidence="3" type="ORF">HYY20_12630</name>
</gene>
<dbReference type="EMBL" id="JACPRF010000382">
    <property type="protein sequence ID" value="MBI2877717.1"/>
    <property type="molecule type" value="Genomic_DNA"/>
</dbReference>
<dbReference type="InterPro" id="IPR036250">
    <property type="entry name" value="AcylCo_DH-like_C"/>
</dbReference>
<evidence type="ECO:0000256" key="1">
    <source>
        <dbReference type="ARBA" id="ARBA00022630"/>
    </source>
</evidence>
<dbReference type="PROSITE" id="PS00073">
    <property type="entry name" value="ACYL_COA_DH_2"/>
    <property type="match status" value="1"/>
</dbReference>
<name>A0A932CS96_UNCTE</name>
<dbReference type="AlphaFoldDB" id="A0A932CS96"/>